<reference evidence="1" key="1">
    <citation type="submission" date="2021-09" db="EMBL/GenBank/DDBJ databases">
        <authorList>
            <consortium name="Pathogen Informatics"/>
        </authorList>
    </citation>
    <scope>NUCLEOTIDE SEQUENCE</scope>
    <source>
        <strain evidence="1">PvW1</strain>
    </source>
</reference>
<dbReference type="AlphaFoldDB" id="A0A8S4HHK3"/>
<gene>
    <name evidence="1" type="ORF">PVW1_000019000</name>
</gene>
<evidence type="ECO:0000313" key="1">
    <source>
        <dbReference type="EMBL" id="CAG9485750.1"/>
    </source>
</evidence>
<dbReference type="EMBL" id="CAJZCX010000019">
    <property type="protein sequence ID" value="CAG9485750.1"/>
    <property type="molecule type" value="Genomic_DNA"/>
</dbReference>
<comment type="caution">
    <text evidence="1">The sequence shown here is derived from an EMBL/GenBank/DDBJ whole genome shotgun (WGS) entry which is preliminary data.</text>
</comment>
<dbReference type="Proteomes" id="UP000779233">
    <property type="component" value="Unassembled WGS sequence"/>
</dbReference>
<organism evidence="1 2">
    <name type="scientific">Plasmodium vivax</name>
    <name type="common">malaria parasite P. vivax</name>
    <dbReference type="NCBI Taxonomy" id="5855"/>
    <lineage>
        <taxon>Eukaryota</taxon>
        <taxon>Sar</taxon>
        <taxon>Alveolata</taxon>
        <taxon>Apicomplexa</taxon>
        <taxon>Aconoidasida</taxon>
        <taxon>Haemosporida</taxon>
        <taxon>Plasmodiidae</taxon>
        <taxon>Plasmodium</taxon>
        <taxon>Plasmodium (Plasmodium)</taxon>
    </lineage>
</organism>
<dbReference type="InterPro" id="IPR006477">
    <property type="entry name" value="Yir_bir_cir"/>
</dbReference>
<sequence>MDTAETDEYEFFKNIYAYRDLENQTKSKATNPKHVNVCKSSLRYGKFSLINQVNRACEQFKFLFTLLPSIKVSKDYKSWEASDLSFINYWLNSKLKPYDMNTTEKLKSFYDQLREGDSDFDKHGVLRNRLKEIEEVNLEKMAKLYDLYKELNKIYEFLTSGDVEGCTNCAQCAQNCINTYKNMLRYCRDQETKYCKALGVFKEYYQNLIHNYDNYMDCESAVRILPTYSDLIGVQWTKGQNEDSKGSANKMILYSLPASVSLFVVLYKFTPLRQWINFKKRTMGRNFNNINDIGPELLHRNSDFDHVNYDNNNYYIKYPSPNIS</sequence>
<name>A0A8S4HHK3_PLAVI</name>
<protein>
    <submittedName>
        <fullName evidence="1">(malaria parasite P. vivax) hypothetical protein</fullName>
    </submittedName>
</protein>
<accession>A0A8S4HHK3</accession>
<evidence type="ECO:0000313" key="2">
    <source>
        <dbReference type="Proteomes" id="UP000779233"/>
    </source>
</evidence>
<proteinExistence type="predicted"/>
<dbReference type="Pfam" id="PF06022">
    <property type="entry name" value="Cir_Bir_Yir"/>
    <property type="match status" value="1"/>
</dbReference>
<dbReference type="VEuPathDB" id="PlasmoDB:PVPAM_130012900"/>